<dbReference type="Gene3D" id="3.10.350.10">
    <property type="entry name" value="LysM domain"/>
    <property type="match status" value="1"/>
</dbReference>
<dbReference type="InterPro" id="IPR052210">
    <property type="entry name" value="LysM1-like"/>
</dbReference>
<dbReference type="PANTHER" id="PTHR34997:SF1">
    <property type="entry name" value="PEPTIDOGLYCAN-BINDING LYSIN DOMAIN"/>
    <property type="match status" value="1"/>
</dbReference>
<dbReference type="SUPFAM" id="SSF54106">
    <property type="entry name" value="LysM domain"/>
    <property type="match status" value="1"/>
</dbReference>
<dbReference type="AlphaFoldDB" id="A0ABD1G075"/>
<keyword evidence="1" id="KW-0147">Chitin-binding</keyword>
<evidence type="ECO:0000256" key="2">
    <source>
        <dbReference type="ARBA" id="ARBA00023026"/>
    </source>
</evidence>
<name>A0ABD1G075_SALDI</name>
<dbReference type="GO" id="GO:0008061">
    <property type="term" value="F:chitin binding"/>
    <property type="evidence" value="ECO:0007669"/>
    <property type="project" value="UniProtKB-KW"/>
</dbReference>
<dbReference type="CDD" id="cd00118">
    <property type="entry name" value="LysM"/>
    <property type="match status" value="1"/>
</dbReference>
<dbReference type="PROSITE" id="PS51782">
    <property type="entry name" value="LYSM"/>
    <property type="match status" value="1"/>
</dbReference>
<protein>
    <recommendedName>
        <fullName evidence="3">LysM domain-containing protein</fullName>
    </recommendedName>
</protein>
<dbReference type="EMBL" id="JBEAFC010000011">
    <property type="protein sequence ID" value="KAL1537462.1"/>
    <property type="molecule type" value="Genomic_DNA"/>
</dbReference>
<dbReference type="InterPro" id="IPR036779">
    <property type="entry name" value="LysM_dom_sf"/>
</dbReference>
<proteinExistence type="predicted"/>
<dbReference type="Pfam" id="PF01476">
    <property type="entry name" value="LysM"/>
    <property type="match status" value="1"/>
</dbReference>
<dbReference type="Proteomes" id="UP001567538">
    <property type="component" value="Unassembled WGS sequence"/>
</dbReference>
<dbReference type="InterPro" id="IPR018392">
    <property type="entry name" value="LysM"/>
</dbReference>
<reference evidence="4 5" key="1">
    <citation type="submission" date="2024-06" db="EMBL/GenBank/DDBJ databases">
        <title>A chromosome level genome sequence of Diviner's sage (Salvia divinorum).</title>
        <authorList>
            <person name="Ford S.A."/>
            <person name="Ro D.-K."/>
            <person name="Ness R.W."/>
            <person name="Phillips M.A."/>
        </authorList>
    </citation>
    <scope>NUCLEOTIDE SEQUENCE [LARGE SCALE GENOMIC DNA]</scope>
    <source>
        <strain evidence="4">SAF-2024a</strain>
        <tissue evidence="4">Leaf</tissue>
    </source>
</reference>
<organism evidence="4 5">
    <name type="scientific">Salvia divinorum</name>
    <name type="common">Maria pastora</name>
    <name type="synonym">Diviner's sage</name>
    <dbReference type="NCBI Taxonomy" id="28513"/>
    <lineage>
        <taxon>Eukaryota</taxon>
        <taxon>Viridiplantae</taxon>
        <taxon>Streptophyta</taxon>
        <taxon>Embryophyta</taxon>
        <taxon>Tracheophyta</taxon>
        <taxon>Spermatophyta</taxon>
        <taxon>Magnoliopsida</taxon>
        <taxon>eudicotyledons</taxon>
        <taxon>Gunneridae</taxon>
        <taxon>Pentapetalae</taxon>
        <taxon>asterids</taxon>
        <taxon>lamiids</taxon>
        <taxon>Lamiales</taxon>
        <taxon>Lamiaceae</taxon>
        <taxon>Nepetoideae</taxon>
        <taxon>Mentheae</taxon>
        <taxon>Salviinae</taxon>
        <taxon>Salvia</taxon>
        <taxon>Salvia subgen. Calosphace</taxon>
    </lineage>
</organism>
<dbReference type="SMART" id="SM00257">
    <property type="entry name" value="LysM"/>
    <property type="match status" value="1"/>
</dbReference>
<evidence type="ECO:0000256" key="1">
    <source>
        <dbReference type="ARBA" id="ARBA00022669"/>
    </source>
</evidence>
<evidence type="ECO:0000313" key="5">
    <source>
        <dbReference type="Proteomes" id="UP001567538"/>
    </source>
</evidence>
<sequence length="95" mass="10040">MAKESNKVSTFLNLAFILSIILIITASESRSFFGVNKGSPTLSCESVVGVVSGDTCFDIAKDQNLSSTAFDAINPNLNCSALFIGQWICVSGSII</sequence>
<accession>A0ABD1G075</accession>
<comment type="caution">
    <text evidence="4">The sequence shown here is derived from an EMBL/GenBank/DDBJ whole genome shotgun (WGS) entry which is preliminary data.</text>
</comment>
<keyword evidence="2" id="KW-0843">Virulence</keyword>
<evidence type="ECO:0000313" key="4">
    <source>
        <dbReference type="EMBL" id="KAL1537462.1"/>
    </source>
</evidence>
<dbReference type="PANTHER" id="PTHR34997">
    <property type="entry name" value="AM15"/>
    <property type="match status" value="1"/>
</dbReference>
<feature type="domain" description="LysM" evidence="3">
    <location>
        <begin position="46"/>
        <end position="90"/>
    </location>
</feature>
<gene>
    <name evidence="4" type="ORF">AAHA92_29970</name>
</gene>
<keyword evidence="5" id="KW-1185">Reference proteome</keyword>
<evidence type="ECO:0000259" key="3">
    <source>
        <dbReference type="PROSITE" id="PS51782"/>
    </source>
</evidence>